<dbReference type="InterPro" id="IPR011990">
    <property type="entry name" value="TPR-like_helical_dom_sf"/>
</dbReference>
<gene>
    <name evidence="1" type="ORF">SAMN06296036_102339</name>
</gene>
<proteinExistence type="predicted"/>
<dbReference type="STRING" id="1513793.SAMN06296036_102339"/>
<protein>
    <submittedName>
        <fullName evidence="1">Uncharacterized protein</fullName>
    </submittedName>
</protein>
<dbReference type="SUPFAM" id="SSF81901">
    <property type="entry name" value="HCP-like"/>
    <property type="match status" value="1"/>
</dbReference>
<evidence type="ECO:0000313" key="1">
    <source>
        <dbReference type="EMBL" id="SME97138.1"/>
    </source>
</evidence>
<keyword evidence="2" id="KW-1185">Reference proteome</keyword>
<dbReference type="Proteomes" id="UP000192907">
    <property type="component" value="Unassembled WGS sequence"/>
</dbReference>
<organism evidence="1 2">
    <name type="scientific">Pseudobacteriovorax antillogorgiicola</name>
    <dbReference type="NCBI Taxonomy" id="1513793"/>
    <lineage>
        <taxon>Bacteria</taxon>
        <taxon>Pseudomonadati</taxon>
        <taxon>Bdellovibrionota</taxon>
        <taxon>Oligoflexia</taxon>
        <taxon>Oligoflexales</taxon>
        <taxon>Pseudobacteriovoracaceae</taxon>
        <taxon>Pseudobacteriovorax</taxon>
    </lineage>
</organism>
<dbReference type="AlphaFoldDB" id="A0A1Y6BC46"/>
<dbReference type="RefSeq" id="WP_132315100.1">
    <property type="nucleotide sequence ID" value="NZ_FWZT01000002.1"/>
</dbReference>
<accession>A0A1Y6BC46</accession>
<reference evidence="2" key="1">
    <citation type="submission" date="2017-04" db="EMBL/GenBank/DDBJ databases">
        <authorList>
            <person name="Varghese N."/>
            <person name="Submissions S."/>
        </authorList>
    </citation>
    <scope>NUCLEOTIDE SEQUENCE [LARGE SCALE GENOMIC DNA]</scope>
    <source>
        <strain evidence="2">RKEM611</strain>
    </source>
</reference>
<dbReference type="EMBL" id="FWZT01000002">
    <property type="protein sequence ID" value="SME97138.1"/>
    <property type="molecule type" value="Genomic_DNA"/>
</dbReference>
<evidence type="ECO:0000313" key="2">
    <source>
        <dbReference type="Proteomes" id="UP000192907"/>
    </source>
</evidence>
<sequence>MRFLTLIVLAWISLELRAESPGLPQILGHSQTRVVVNRGDIVSLRLKSSSENDLIQWWLSKEKLCDGIDCRVDTGSWQAGAYKIITIVSNDKGSEFVSFYLLVKEKLNTSPPALITPDFQELEQQSSSFSEEEPYALAVQGSAFSWRDDKLYVLKTLARNLDWDEKLKSSGGTIQLGRLKQDEHFLLPGSQARLVQAEKRRLILLQEGMLRSRQLDRGNIPNWTVIVGDWLQLDGSNAADFAVEYHPRAPDQAMLYVFSGQVRIIKDPVLSEAVPPVHWQVAGTKLLVRKSKKPFLQKILPRKKVRYIFRRTTPELLFPVLEGKPRRYPGEVLGLDVKNPMKASQALLQGRDYSQALWLLQQAGEEFKTSSRWRWLQGDALGGINLGKLAIQQLKASYESVQGGAVAYSIGLRYFENNNWDKARDWFIKAADGKHFGDRQVLYYYLGVIAFRNKDFPLADRYFKESNWYAEDQRIMDSIDRFRDLMVIFNRWGANGSLGFVLDTNLFQTSDKENLSFQDDITGLSGFGYQASAKIWRYVMQGRASGLSFGYDVRRLGWIKKALHEVDQVDQKIYSEYYFGRRKWLRGRAYIQTLVLGSERALDGLILENNYRYQDLSWQPELIFDLGVYKDPVPSRADIIDPLSGDLQGVASDRSSRLLRFGFGGRAWQQPRQEFNVRLIYLSRTFTNDLVAADSYSSTSLELEYLLRFWGLSVIDLDLSLGQKVFPDATTSRTDIDTKFGVHYRFDMEHDGNFKIGISQESRDSDDPLQKFSKYHIVTAIQLEI</sequence>
<dbReference type="Gene3D" id="1.25.40.10">
    <property type="entry name" value="Tetratricopeptide repeat domain"/>
    <property type="match status" value="1"/>
</dbReference>
<name>A0A1Y6BC46_9BACT</name>